<gene>
    <name evidence="1" type="ORF">ACOC_LOCUS8543</name>
</gene>
<accession>A0A0R3PSD7</accession>
<protein>
    <submittedName>
        <fullName evidence="3">LAM_G_DOMAIN domain-containing protein</fullName>
    </submittedName>
</protein>
<dbReference type="STRING" id="334426.A0A0R3PSD7"/>
<reference evidence="1 2" key="2">
    <citation type="submission" date="2018-11" db="EMBL/GenBank/DDBJ databases">
        <authorList>
            <consortium name="Pathogen Informatics"/>
        </authorList>
    </citation>
    <scope>NUCLEOTIDE SEQUENCE [LARGE SCALE GENOMIC DNA]</scope>
    <source>
        <strain evidence="1 2">Costa Rica</strain>
    </source>
</reference>
<sequence>MHDGSPDAHLVFASRSGCGKFHVVSRLSRSRKCQLSNLWSTILDDYGAIIEMDLNTTTMLSHPIGLGYRFGGHGLHSADDSDHFKLLEADGDSLLVGAR</sequence>
<reference evidence="3" key="1">
    <citation type="submission" date="2017-02" db="UniProtKB">
        <authorList>
            <consortium name="WormBaseParasite"/>
        </authorList>
    </citation>
    <scope>IDENTIFICATION</scope>
</reference>
<name>A0A0R3PSD7_ANGCS</name>
<dbReference type="OrthoDB" id="5866754at2759"/>
<evidence type="ECO:0000313" key="2">
    <source>
        <dbReference type="Proteomes" id="UP000267027"/>
    </source>
</evidence>
<proteinExistence type="predicted"/>
<keyword evidence="2" id="KW-1185">Reference proteome</keyword>
<dbReference type="WBParaSite" id="ACOC_0000854201-mRNA-1">
    <property type="protein sequence ID" value="ACOC_0000854201-mRNA-1"/>
    <property type="gene ID" value="ACOC_0000854201"/>
</dbReference>
<organism evidence="3">
    <name type="scientific">Angiostrongylus costaricensis</name>
    <name type="common">Nematode worm</name>
    <dbReference type="NCBI Taxonomy" id="334426"/>
    <lineage>
        <taxon>Eukaryota</taxon>
        <taxon>Metazoa</taxon>
        <taxon>Ecdysozoa</taxon>
        <taxon>Nematoda</taxon>
        <taxon>Chromadorea</taxon>
        <taxon>Rhabditida</taxon>
        <taxon>Rhabditina</taxon>
        <taxon>Rhabditomorpha</taxon>
        <taxon>Strongyloidea</taxon>
        <taxon>Metastrongylidae</taxon>
        <taxon>Angiostrongylus</taxon>
    </lineage>
</organism>
<evidence type="ECO:0000313" key="3">
    <source>
        <dbReference type="WBParaSite" id="ACOC_0000854201-mRNA-1"/>
    </source>
</evidence>
<dbReference type="Proteomes" id="UP000267027">
    <property type="component" value="Unassembled WGS sequence"/>
</dbReference>
<dbReference type="AlphaFoldDB" id="A0A0R3PSD7"/>
<dbReference type="EMBL" id="UYYA01004170">
    <property type="protein sequence ID" value="VDM60128.1"/>
    <property type="molecule type" value="Genomic_DNA"/>
</dbReference>
<evidence type="ECO:0000313" key="1">
    <source>
        <dbReference type="EMBL" id="VDM60128.1"/>
    </source>
</evidence>